<evidence type="ECO:0000313" key="1">
    <source>
        <dbReference type="EMBL" id="CAB4347651.1"/>
    </source>
</evidence>
<accession>A0A6J5ZZ29</accession>
<name>A0A6J5ZZ29_9ZZZZ</name>
<dbReference type="EMBL" id="CAESAO010000248">
    <property type="protein sequence ID" value="CAB4347651.1"/>
    <property type="molecule type" value="Genomic_DNA"/>
</dbReference>
<sequence length="518" mass="60327">MNAPVAVAVSAPRAHAITQRFPGNVRLGLFEDLLGAIWAHLQDCLLEPLRVEETENERRATFMAAVRFTVDKCSGQVTVSQLTRQRDGTVAFQDHDGQTVINLPVKLDGFWLDAFLIPWRDRIGECFIDHMRPSRGPDWLESIKIELVRTLARTTNWYRLRCELRDALRLDPQIMLWCRKGRPTYRDFVTQVHYNQVLANQATYQSIHDDDPDLVWLYNFLRAGKLHPLVDQPVAGMKAWLLAQHDIGEAGWRFLAHSKEQDFRHIIEFVDEHGGINGRHTYLAKWVRMMGKLRRRQSVPRPLSGLFEHDTYEGFRTEAGDRVRFRDVILQPGVLRSILEEGERRLKNGSHRAFMEEDVVEVMTWLQTESPCLDKNQLRQGWRYLAERAVAWRVECEAYDTLSDLTWESVLPETQIGPWRIVPITDAWQLRREAITRRHCADQHLEECQAGICRHFSVRSSRGKRVATIGIERAGEGWKVFGFRGFANRPVREELRGLDRELLQRYTDLWRLTVTTES</sequence>
<gene>
    <name evidence="1" type="ORF">UFOPK3522_01783</name>
</gene>
<organism evidence="1">
    <name type="scientific">freshwater metagenome</name>
    <dbReference type="NCBI Taxonomy" id="449393"/>
    <lineage>
        <taxon>unclassified sequences</taxon>
        <taxon>metagenomes</taxon>
        <taxon>ecological metagenomes</taxon>
    </lineage>
</organism>
<dbReference type="AlphaFoldDB" id="A0A6J5ZZ29"/>
<reference evidence="1" key="1">
    <citation type="submission" date="2020-05" db="EMBL/GenBank/DDBJ databases">
        <authorList>
            <person name="Chiriac C."/>
            <person name="Salcher M."/>
            <person name="Ghai R."/>
            <person name="Kavagutti S V."/>
        </authorList>
    </citation>
    <scope>NUCLEOTIDE SEQUENCE</scope>
</reference>
<protein>
    <submittedName>
        <fullName evidence="1">Unannotated protein</fullName>
    </submittedName>
</protein>
<proteinExistence type="predicted"/>